<evidence type="ECO:0000256" key="8">
    <source>
        <dbReference type="SAM" id="MobiDB-lite"/>
    </source>
</evidence>
<feature type="region of interest" description="Disordered" evidence="8">
    <location>
        <begin position="239"/>
        <end position="281"/>
    </location>
</feature>
<evidence type="ECO:0000256" key="4">
    <source>
        <dbReference type="ARBA" id="ARBA00022840"/>
    </source>
</evidence>
<keyword evidence="11" id="KW-1185">Reference proteome</keyword>
<feature type="binding site" evidence="6">
    <location>
        <begin position="94"/>
        <end position="101"/>
    </location>
    <ligand>
        <name>ATP</name>
        <dbReference type="ChEBI" id="CHEBI:30616"/>
    </ligand>
</feature>
<dbReference type="PROSITE" id="PS50067">
    <property type="entry name" value="KINESIN_MOTOR_2"/>
    <property type="match status" value="1"/>
</dbReference>
<proteinExistence type="inferred from homology"/>
<protein>
    <recommendedName>
        <fullName evidence="7">Kinesin-like protein</fullName>
    </recommendedName>
</protein>
<dbReference type="InterPro" id="IPR019821">
    <property type="entry name" value="Kinesin_motor_CS"/>
</dbReference>
<dbReference type="InterPro" id="IPR027640">
    <property type="entry name" value="Kinesin-like_fam"/>
</dbReference>
<evidence type="ECO:0000259" key="9">
    <source>
        <dbReference type="PROSITE" id="PS50067"/>
    </source>
</evidence>
<keyword evidence="6 7" id="KW-0505">Motor protein</keyword>
<dbReference type="PANTHER" id="PTHR47969:SF15">
    <property type="entry name" value="CHROMOSOME-ASSOCIATED KINESIN KIF4A-RELATED"/>
    <property type="match status" value="1"/>
</dbReference>
<dbReference type="Gene3D" id="3.40.850.10">
    <property type="entry name" value="Kinesin motor domain"/>
    <property type="match status" value="1"/>
</dbReference>
<dbReference type="PRINTS" id="PR00380">
    <property type="entry name" value="KINESINHEAVY"/>
</dbReference>
<dbReference type="PANTHER" id="PTHR47969">
    <property type="entry name" value="CHROMOSOME-ASSOCIATED KINESIN KIF4A-RELATED"/>
    <property type="match status" value="1"/>
</dbReference>
<dbReference type="EMBL" id="JBCLYO010000003">
    <property type="protein sequence ID" value="KAL0092018.1"/>
    <property type="molecule type" value="Genomic_DNA"/>
</dbReference>
<evidence type="ECO:0000313" key="10">
    <source>
        <dbReference type="EMBL" id="KAL0092018.1"/>
    </source>
</evidence>
<dbReference type="CDD" id="cd01372">
    <property type="entry name" value="KISc_KIF4"/>
    <property type="match status" value="1"/>
</dbReference>
<evidence type="ECO:0000256" key="6">
    <source>
        <dbReference type="PROSITE-ProRule" id="PRU00283"/>
    </source>
</evidence>
<name>A0ABR3B7J3_PHYBL</name>
<dbReference type="Proteomes" id="UP001448207">
    <property type="component" value="Unassembled WGS sequence"/>
</dbReference>
<evidence type="ECO:0000256" key="1">
    <source>
        <dbReference type="ARBA" id="ARBA00004496"/>
    </source>
</evidence>
<dbReference type="SUPFAM" id="SSF52540">
    <property type="entry name" value="P-loop containing nucleoside triphosphate hydrolases"/>
    <property type="match status" value="1"/>
</dbReference>
<dbReference type="Pfam" id="PF00225">
    <property type="entry name" value="Kinesin"/>
    <property type="match status" value="1"/>
</dbReference>
<dbReference type="InterPro" id="IPR001752">
    <property type="entry name" value="Kinesin_motor_dom"/>
</dbReference>
<evidence type="ECO:0000256" key="7">
    <source>
        <dbReference type="RuleBase" id="RU000394"/>
    </source>
</evidence>
<accession>A0ABR3B7J3</accession>
<keyword evidence="3 6" id="KW-0547">Nucleotide-binding</keyword>
<keyword evidence="7" id="KW-0493">Microtubule</keyword>
<dbReference type="SMART" id="SM00129">
    <property type="entry name" value="KISc"/>
    <property type="match status" value="1"/>
</dbReference>
<dbReference type="InterPro" id="IPR027417">
    <property type="entry name" value="P-loop_NTPase"/>
</dbReference>
<comment type="similarity">
    <text evidence="6 7">Belongs to the TRAFAC class myosin-kinesin ATPase superfamily. Kinesin family.</text>
</comment>
<evidence type="ECO:0000313" key="11">
    <source>
        <dbReference type="Proteomes" id="UP001448207"/>
    </source>
</evidence>
<evidence type="ECO:0000256" key="2">
    <source>
        <dbReference type="ARBA" id="ARBA00022490"/>
    </source>
</evidence>
<comment type="caution">
    <text evidence="10">The sequence shown here is derived from an EMBL/GenBank/DDBJ whole genome shotgun (WGS) entry which is preliminary data.</text>
</comment>
<keyword evidence="2" id="KW-0963">Cytoplasm</keyword>
<feature type="domain" description="Kinesin motor" evidence="9">
    <location>
        <begin position="10"/>
        <end position="398"/>
    </location>
</feature>
<keyword evidence="4 6" id="KW-0067">ATP-binding</keyword>
<dbReference type="PROSITE" id="PS00411">
    <property type="entry name" value="KINESIN_MOTOR_1"/>
    <property type="match status" value="1"/>
</dbReference>
<feature type="compositionally biased region" description="Polar residues" evidence="8">
    <location>
        <begin position="240"/>
        <end position="277"/>
    </location>
</feature>
<reference evidence="10 11" key="1">
    <citation type="submission" date="2024-04" db="EMBL/GenBank/DDBJ databases">
        <title>Symmetric and asymmetric DNA N6-adenine methylation regulates different biological responses in Mucorales.</title>
        <authorList>
            <consortium name="Lawrence Berkeley National Laboratory"/>
            <person name="Lax C."/>
            <person name="Mondo S.J."/>
            <person name="Osorio-Concepcion M."/>
            <person name="Muszewska A."/>
            <person name="Corrochano-Luque M."/>
            <person name="Gutierrez G."/>
            <person name="Riley R."/>
            <person name="Lipzen A."/>
            <person name="Guo J."/>
            <person name="Hundley H."/>
            <person name="Amirebrahimi M."/>
            <person name="Ng V."/>
            <person name="Lorenzo-Gutierrez D."/>
            <person name="Binder U."/>
            <person name="Yang J."/>
            <person name="Song Y."/>
            <person name="Canovas D."/>
            <person name="Navarro E."/>
            <person name="Freitag M."/>
            <person name="Gabaldon T."/>
            <person name="Grigoriev I.V."/>
            <person name="Corrochano L.M."/>
            <person name="Nicolas F.E."/>
            <person name="Garre V."/>
        </authorList>
    </citation>
    <scope>NUCLEOTIDE SEQUENCE [LARGE SCALE GENOMIC DNA]</scope>
    <source>
        <strain evidence="10 11">L51</strain>
    </source>
</reference>
<comment type="subcellular location">
    <subcellularLocation>
        <location evidence="1">Cytoplasm</location>
    </subcellularLocation>
</comment>
<keyword evidence="5" id="KW-0175">Coiled coil</keyword>
<evidence type="ECO:0000256" key="3">
    <source>
        <dbReference type="ARBA" id="ARBA00022741"/>
    </source>
</evidence>
<sequence length="437" mass="48520">MTKDSQQTAAIQVALRIRPLTGRDRAQPRFANLAQDDVLKVHESTVQVVPHNKLFTFDYVFGPDSTQNEIFSALGDKLIQKFVDGYNVTILAYGQTSSGKTYTMGTAQHSGRYNAEEEGIVPRAMAQLFDILHQTDSAIIRPPKYTVKVSFVEIYNEELIDLLNSAPPGETPPVTIREDSKGHIYWTGVKEVVVHSTDDVLFYLEQGTQNRATGSTDMNEKSSRSHAIFSVSLRQEKWMPSQTSGLSQASLSRAASPTPSRSTGSRQRPPSSLNVRPSLNDLRQPEEGDWIITSSKFNFVDLAGSERLKRTAAEGDRRKEGININAGLLALGNVISALGDSSKRSTHIPYRDSKLTRLLQDSLGGSATTLMIACASPVEYNLSETLNTLQYANRARNIKNRIERNEVEEWMTTDNIELLRGMIGKLRQEVRVLKSGS</sequence>
<organism evidence="10 11">
    <name type="scientific">Phycomyces blakesleeanus</name>
    <dbReference type="NCBI Taxonomy" id="4837"/>
    <lineage>
        <taxon>Eukaryota</taxon>
        <taxon>Fungi</taxon>
        <taxon>Fungi incertae sedis</taxon>
        <taxon>Mucoromycota</taxon>
        <taxon>Mucoromycotina</taxon>
        <taxon>Mucoromycetes</taxon>
        <taxon>Mucorales</taxon>
        <taxon>Phycomycetaceae</taxon>
        <taxon>Phycomyces</taxon>
    </lineage>
</organism>
<evidence type="ECO:0000256" key="5">
    <source>
        <dbReference type="ARBA" id="ARBA00023054"/>
    </source>
</evidence>
<gene>
    <name evidence="10" type="ORF">J3Q64DRAFT_1655756</name>
</gene>
<dbReference type="InterPro" id="IPR036961">
    <property type="entry name" value="Kinesin_motor_dom_sf"/>
</dbReference>
<feature type="non-terminal residue" evidence="10">
    <location>
        <position position="437"/>
    </location>
</feature>